<proteinExistence type="predicted"/>
<evidence type="ECO:0008006" key="3">
    <source>
        <dbReference type="Google" id="ProtNLM"/>
    </source>
</evidence>
<protein>
    <recommendedName>
        <fullName evidence="3">Suppressor of fused protein (SUFU)</fullName>
    </recommendedName>
</protein>
<organism evidence="1 2">
    <name type="scientific">Caulobacter ginsengisoli</name>
    <dbReference type="NCBI Taxonomy" id="400775"/>
    <lineage>
        <taxon>Bacteria</taxon>
        <taxon>Pseudomonadati</taxon>
        <taxon>Pseudomonadota</taxon>
        <taxon>Alphaproteobacteria</taxon>
        <taxon>Caulobacterales</taxon>
        <taxon>Caulobacteraceae</taxon>
        <taxon>Caulobacter</taxon>
    </lineage>
</organism>
<evidence type="ECO:0000313" key="2">
    <source>
        <dbReference type="Proteomes" id="UP001228905"/>
    </source>
</evidence>
<dbReference type="Proteomes" id="UP001228905">
    <property type="component" value="Unassembled WGS sequence"/>
</dbReference>
<name>A0ABU0IVZ7_9CAUL</name>
<gene>
    <name evidence="1" type="ORF">QO010_003987</name>
</gene>
<accession>A0ABU0IVZ7</accession>
<comment type="caution">
    <text evidence="1">The sequence shown here is derived from an EMBL/GenBank/DDBJ whole genome shotgun (WGS) entry which is preliminary data.</text>
</comment>
<keyword evidence="2" id="KW-1185">Reference proteome</keyword>
<reference evidence="1 2" key="1">
    <citation type="submission" date="2023-07" db="EMBL/GenBank/DDBJ databases">
        <title>Genomic Encyclopedia of Type Strains, Phase IV (KMG-IV): sequencing the most valuable type-strain genomes for metagenomic binning, comparative biology and taxonomic classification.</title>
        <authorList>
            <person name="Goeker M."/>
        </authorList>
    </citation>
    <scope>NUCLEOTIDE SEQUENCE [LARGE SCALE GENOMIC DNA]</scope>
    <source>
        <strain evidence="1 2">DSM 18695</strain>
    </source>
</reference>
<dbReference type="EMBL" id="JAUSVS010000010">
    <property type="protein sequence ID" value="MDQ0466194.1"/>
    <property type="molecule type" value="Genomic_DNA"/>
</dbReference>
<sequence>MAWSPFGAKNPRADAEKRIEAAIRRAAPARAATGDWSGVREMAGVSAGPDGEFRDAAGAVLGYLPDAAADAIRREIETLAQREALPGPQGWNRYAIAWRPGTATLTTRFDAEIVPRGAEDPVYEAAANARRAFWSGLGAVRDYVERGGQLNAWGQTPVFLGPHERLILIDRPATRLYATDGLSTPWPGVADQSNGWGCEFVLEAARPTGPAPAGVDPWVELMFYCARQFTDWPNLKDYVEKEGAAVFFTYEFDGGGEFPVVISRPLDLPAEIPGLPYGPVPLLAVTACNPAEMRGLEFTDDSWAAPVALELLKRRKASGQGLVSRLGDD</sequence>
<dbReference type="RefSeq" id="WP_307352114.1">
    <property type="nucleotide sequence ID" value="NZ_JAUSVS010000010.1"/>
</dbReference>
<evidence type="ECO:0000313" key="1">
    <source>
        <dbReference type="EMBL" id="MDQ0466194.1"/>
    </source>
</evidence>